<accession>A0A137PGT6</accession>
<evidence type="ECO:0000313" key="2">
    <source>
        <dbReference type="Proteomes" id="UP000070444"/>
    </source>
</evidence>
<dbReference type="Proteomes" id="UP000070444">
    <property type="component" value="Unassembled WGS sequence"/>
</dbReference>
<name>A0A137PGT6_CONC2</name>
<keyword evidence="2" id="KW-1185">Reference proteome</keyword>
<organism evidence="1 2">
    <name type="scientific">Conidiobolus coronatus (strain ATCC 28846 / CBS 209.66 / NRRL 28638)</name>
    <name type="common">Delacroixia coronata</name>
    <dbReference type="NCBI Taxonomy" id="796925"/>
    <lineage>
        <taxon>Eukaryota</taxon>
        <taxon>Fungi</taxon>
        <taxon>Fungi incertae sedis</taxon>
        <taxon>Zoopagomycota</taxon>
        <taxon>Entomophthoromycotina</taxon>
        <taxon>Entomophthoromycetes</taxon>
        <taxon>Entomophthorales</taxon>
        <taxon>Ancylistaceae</taxon>
        <taxon>Conidiobolus</taxon>
    </lineage>
</organism>
<dbReference type="EMBL" id="KQ964426">
    <property type="protein sequence ID" value="KXN74202.1"/>
    <property type="molecule type" value="Genomic_DNA"/>
</dbReference>
<dbReference type="AlphaFoldDB" id="A0A137PGT6"/>
<feature type="non-terminal residue" evidence="1">
    <location>
        <position position="1"/>
    </location>
</feature>
<protein>
    <submittedName>
        <fullName evidence="1">Uncharacterized protein</fullName>
    </submittedName>
</protein>
<gene>
    <name evidence="1" type="ORF">CONCODRAFT_2734</name>
</gene>
<sequence length="215" mass="24896">GFDESSTEYEVLLNELKLNYLEGLNNFENDNSIDNSINLKEIETILNEKLNDNIKFDSSIDQDEEWMTVGINELDNLFNNRNFTNSNPNEELNLDEPDILKLDTIQTNLNNYLNIESDFEGIENLNNLDLDLDLDLNSEDYFDKLEFYLNDLTSFDPKEDAEDLAFTKELQDQLTNVDLNQLNDSTLEHLLTSVIEEQDQLGPSSILLKQLLDKE</sequence>
<reference evidence="1 2" key="1">
    <citation type="journal article" date="2015" name="Genome Biol. Evol.">
        <title>Phylogenomic analyses indicate that early fungi evolved digesting cell walls of algal ancestors of land plants.</title>
        <authorList>
            <person name="Chang Y."/>
            <person name="Wang S."/>
            <person name="Sekimoto S."/>
            <person name="Aerts A.L."/>
            <person name="Choi C."/>
            <person name="Clum A."/>
            <person name="LaButti K.M."/>
            <person name="Lindquist E.A."/>
            <person name="Yee Ngan C."/>
            <person name="Ohm R.A."/>
            <person name="Salamov A.A."/>
            <person name="Grigoriev I.V."/>
            <person name="Spatafora J.W."/>
            <person name="Berbee M.L."/>
        </authorList>
    </citation>
    <scope>NUCLEOTIDE SEQUENCE [LARGE SCALE GENOMIC DNA]</scope>
    <source>
        <strain evidence="1 2">NRRL 28638</strain>
    </source>
</reference>
<evidence type="ECO:0000313" key="1">
    <source>
        <dbReference type="EMBL" id="KXN74202.1"/>
    </source>
</evidence>
<proteinExistence type="predicted"/>